<organism evidence="2 3">
    <name type="scientific">Candidatus Nanosyncoccus alces</name>
    <dbReference type="NCBI Taxonomy" id="2171997"/>
    <lineage>
        <taxon>Bacteria</taxon>
        <taxon>Candidatus Saccharimonadota</taxon>
        <taxon>Candidatus Nanosyncoccalia</taxon>
        <taxon>Candidatus Nanosyncoccales</taxon>
        <taxon>Candidatus Nanosyncoccaceae</taxon>
        <taxon>Candidatus Nanosyncoccus</taxon>
    </lineage>
</organism>
<reference evidence="2 3" key="1">
    <citation type="journal article" date="2018" name="bioRxiv">
        <title>Evidence of independent acquisition and adaption of ultra-small bacteria to human hosts across the highly diverse yet reduced genomes of the phylum Saccharibacteria.</title>
        <authorList>
            <person name="McLean J.S."/>
            <person name="Bor B."/>
            <person name="To T.T."/>
            <person name="Liu Q."/>
            <person name="Kearns K.A."/>
            <person name="Solden L.M."/>
            <person name="Wrighton K.C."/>
            <person name="He X."/>
            <person name="Shi W."/>
        </authorList>
    </citation>
    <scope>NUCLEOTIDE SEQUENCE [LARGE SCALE GENOMIC DNA]</scope>
    <source>
        <strain evidence="2 3">TM7_G3_2_Rum_HOT_351B</strain>
    </source>
</reference>
<keyword evidence="1" id="KW-0812">Transmembrane</keyword>
<evidence type="ECO:0000313" key="2">
    <source>
        <dbReference type="EMBL" id="RYC74856.1"/>
    </source>
</evidence>
<accession>A0ABY0FM15</accession>
<evidence type="ECO:0000256" key="1">
    <source>
        <dbReference type="SAM" id="Phobius"/>
    </source>
</evidence>
<dbReference type="RefSeq" id="WP_129734886.1">
    <property type="nucleotide sequence ID" value="NZ_PRLM01000003.1"/>
</dbReference>
<protein>
    <submittedName>
        <fullName evidence="2">Uncharacterized protein</fullName>
    </submittedName>
</protein>
<keyword evidence="3" id="KW-1185">Reference proteome</keyword>
<reference evidence="2 3" key="2">
    <citation type="journal article" date="2020" name="Cell Rep.">
        <title>Acquisition and Adaptation of Ultra-small Parasitic Reduced Genome Bacteria to Mammalian Hosts.</title>
        <authorList>
            <person name="McLean J.S."/>
            <person name="Bor B."/>
            <person name="Kerns K.A."/>
            <person name="Liu Q."/>
            <person name="To T.T."/>
            <person name="Solden L."/>
            <person name="Hendrickson E.L."/>
            <person name="Wrighton K."/>
            <person name="Shi W."/>
            <person name="He X."/>
        </authorList>
    </citation>
    <scope>NUCLEOTIDE SEQUENCE [LARGE SCALE GENOMIC DNA]</scope>
    <source>
        <strain evidence="2 3">TM7_G3_2_Rum_HOT_351B</strain>
    </source>
</reference>
<evidence type="ECO:0000313" key="3">
    <source>
        <dbReference type="Proteomes" id="UP001191019"/>
    </source>
</evidence>
<keyword evidence="1" id="KW-0472">Membrane</keyword>
<feature type="transmembrane region" description="Helical" evidence="1">
    <location>
        <begin position="18"/>
        <end position="40"/>
    </location>
</feature>
<dbReference type="Proteomes" id="UP001191019">
    <property type="component" value="Unassembled WGS sequence"/>
</dbReference>
<name>A0ABY0FM15_9BACT</name>
<sequence length="129" mass="14502">MEPEQKKSKKIMHGGRNLVILGVVSTVLAVMTTGVSLAIYHNSGDIYLDRSRPGYLPDEEEIENEEENEVEEYSFEKSGKLTAEILAEYLERLQAEIKAIDAYEQPFDESALSDERLGIPVVEPDSPEE</sequence>
<proteinExistence type="predicted"/>
<keyword evidence="1" id="KW-1133">Transmembrane helix</keyword>
<gene>
    <name evidence="2" type="ORF">G3RUM_00405</name>
</gene>
<comment type="caution">
    <text evidence="2">The sequence shown here is derived from an EMBL/GenBank/DDBJ whole genome shotgun (WGS) entry which is preliminary data.</text>
</comment>
<dbReference type="EMBL" id="PRLM01000003">
    <property type="protein sequence ID" value="RYC74856.1"/>
    <property type="molecule type" value="Genomic_DNA"/>
</dbReference>